<dbReference type="PANTHER" id="PTHR40080:SF1">
    <property type="entry name" value="TRPR-LIKE PROTEIN YERC_YECD"/>
    <property type="match status" value="1"/>
</dbReference>
<gene>
    <name evidence="1" type="ORF">FSZ31_07390</name>
</gene>
<dbReference type="InterPro" id="IPR010921">
    <property type="entry name" value="Trp_repressor/repl_initiator"/>
</dbReference>
<dbReference type="InterPro" id="IPR038116">
    <property type="entry name" value="TrpR-like_sf"/>
</dbReference>
<dbReference type="Pfam" id="PF01371">
    <property type="entry name" value="Trp_repressor"/>
    <property type="match status" value="1"/>
</dbReference>
<name>A0A5C6U9F2_9SPHN</name>
<reference evidence="1 2" key="1">
    <citation type="submission" date="2019-08" db="EMBL/GenBank/DDBJ databases">
        <title>Sphingorhabdus soil sp. nov., isolated from arctic soil.</title>
        <authorList>
            <person name="Liu Y."/>
        </authorList>
    </citation>
    <scope>NUCLEOTIDE SEQUENCE [LARGE SCALE GENOMIC DNA]</scope>
    <source>
        <strain evidence="1 2">D-2Q-5-6</strain>
    </source>
</reference>
<dbReference type="SUPFAM" id="SSF48295">
    <property type="entry name" value="TrpR-like"/>
    <property type="match status" value="1"/>
</dbReference>
<dbReference type="InterPro" id="IPR000831">
    <property type="entry name" value="Trp_repress"/>
</dbReference>
<proteinExistence type="predicted"/>
<dbReference type="GO" id="GO:0003700">
    <property type="term" value="F:DNA-binding transcription factor activity"/>
    <property type="evidence" value="ECO:0007669"/>
    <property type="project" value="InterPro"/>
</dbReference>
<dbReference type="AlphaFoldDB" id="A0A5C6U9F2"/>
<evidence type="ECO:0000313" key="2">
    <source>
        <dbReference type="Proteomes" id="UP000321129"/>
    </source>
</evidence>
<dbReference type="EMBL" id="VOPY01000002">
    <property type="protein sequence ID" value="TXC68791.1"/>
    <property type="molecule type" value="Genomic_DNA"/>
</dbReference>
<sequence length="111" mass="12489">MASPSEPLSRDLLLEQLSDALLVPTDHAEMAALLSDLCTPAELHSLAERWQVARLLDTTDKSYREIHDDTGVSTTTIVRVARFLKHEPHLGYRRTLDAVKSRQNKGARDVR</sequence>
<dbReference type="NCBIfam" id="TIGR02531">
    <property type="entry name" value="yecD_yerC"/>
    <property type="match status" value="1"/>
</dbReference>
<keyword evidence="2" id="KW-1185">Reference proteome</keyword>
<dbReference type="PANTHER" id="PTHR40080">
    <property type="entry name" value="LMO1763 PROTEIN"/>
    <property type="match status" value="1"/>
</dbReference>
<organism evidence="1 2">
    <name type="scientific">Flavisphingopyxis soli</name>
    <dbReference type="NCBI Taxonomy" id="2601267"/>
    <lineage>
        <taxon>Bacteria</taxon>
        <taxon>Pseudomonadati</taxon>
        <taxon>Pseudomonadota</taxon>
        <taxon>Alphaproteobacteria</taxon>
        <taxon>Sphingomonadales</taxon>
        <taxon>Sphingopyxidaceae</taxon>
        <taxon>Flavisphingopyxis</taxon>
    </lineage>
</organism>
<protein>
    <submittedName>
        <fullName evidence="1">TrpR like protein, YerC/YecD</fullName>
    </submittedName>
</protein>
<dbReference type="Gene3D" id="1.10.1270.10">
    <property type="entry name" value="TrpR-like"/>
    <property type="match status" value="1"/>
</dbReference>
<dbReference type="RefSeq" id="WP_147122745.1">
    <property type="nucleotide sequence ID" value="NZ_VOPY01000002.1"/>
</dbReference>
<evidence type="ECO:0000313" key="1">
    <source>
        <dbReference type="EMBL" id="TXC68791.1"/>
    </source>
</evidence>
<dbReference type="Proteomes" id="UP000321129">
    <property type="component" value="Unassembled WGS sequence"/>
</dbReference>
<dbReference type="OrthoDB" id="2621539at2"/>
<accession>A0A5C6U9F2</accession>
<dbReference type="PIRSF" id="PIRSF012508">
    <property type="entry name" value="YerC"/>
    <property type="match status" value="1"/>
</dbReference>
<dbReference type="InterPro" id="IPR013368">
    <property type="entry name" value="YecD_YerC"/>
</dbReference>
<dbReference type="GO" id="GO:0043565">
    <property type="term" value="F:sequence-specific DNA binding"/>
    <property type="evidence" value="ECO:0007669"/>
    <property type="project" value="InterPro"/>
</dbReference>
<comment type="caution">
    <text evidence="1">The sequence shown here is derived from an EMBL/GenBank/DDBJ whole genome shotgun (WGS) entry which is preliminary data.</text>
</comment>